<comment type="similarity">
    <text evidence="5">Belongs to the methyltransferase superfamily. UbiG/COQ3 family.</text>
</comment>
<dbReference type="EC" id="2.1.1.222" evidence="5"/>
<dbReference type="GO" id="GO:0032259">
    <property type="term" value="P:methylation"/>
    <property type="evidence" value="ECO:0007669"/>
    <property type="project" value="UniProtKB-KW"/>
</dbReference>
<evidence type="ECO:0000313" key="7">
    <source>
        <dbReference type="Proteomes" id="UP001302316"/>
    </source>
</evidence>
<comment type="catalytic activity">
    <reaction evidence="5">
        <text>a 3-demethylubiquinol + S-adenosyl-L-methionine = a ubiquinol + S-adenosyl-L-homocysteine + H(+)</text>
        <dbReference type="Rhea" id="RHEA:44380"/>
        <dbReference type="Rhea" id="RHEA-COMP:9566"/>
        <dbReference type="Rhea" id="RHEA-COMP:10914"/>
        <dbReference type="ChEBI" id="CHEBI:15378"/>
        <dbReference type="ChEBI" id="CHEBI:17976"/>
        <dbReference type="ChEBI" id="CHEBI:57856"/>
        <dbReference type="ChEBI" id="CHEBI:59789"/>
        <dbReference type="ChEBI" id="CHEBI:84422"/>
        <dbReference type="EC" id="2.1.1.64"/>
    </reaction>
</comment>
<dbReference type="NCBIfam" id="TIGR01983">
    <property type="entry name" value="UbiG"/>
    <property type="match status" value="1"/>
</dbReference>
<comment type="catalytic activity">
    <reaction evidence="5">
        <text>a 3-(all-trans-polyprenyl)benzene-1,2-diol + S-adenosyl-L-methionine = a 2-methoxy-6-(all-trans-polyprenyl)phenol + S-adenosyl-L-homocysteine + H(+)</text>
        <dbReference type="Rhea" id="RHEA:31411"/>
        <dbReference type="Rhea" id="RHEA-COMP:9550"/>
        <dbReference type="Rhea" id="RHEA-COMP:9551"/>
        <dbReference type="ChEBI" id="CHEBI:15378"/>
        <dbReference type="ChEBI" id="CHEBI:57856"/>
        <dbReference type="ChEBI" id="CHEBI:59789"/>
        <dbReference type="ChEBI" id="CHEBI:62729"/>
        <dbReference type="ChEBI" id="CHEBI:62731"/>
        <dbReference type="EC" id="2.1.1.222"/>
    </reaction>
</comment>
<evidence type="ECO:0000256" key="5">
    <source>
        <dbReference type="HAMAP-Rule" id="MF_00472"/>
    </source>
</evidence>
<dbReference type="AlphaFoldDB" id="A0AAP6MMR9"/>
<comment type="pathway">
    <text evidence="5">Cofactor biosynthesis; ubiquinone biosynthesis.</text>
</comment>
<dbReference type="GO" id="GO:0102208">
    <property type="term" value="F:2-polyprenyl-6-hydroxyphenol methylase activity"/>
    <property type="evidence" value="ECO:0007669"/>
    <property type="project" value="UniProtKB-EC"/>
</dbReference>
<organism evidence="6 7">
    <name type="scientific">Natronospira elongata</name>
    <dbReference type="NCBI Taxonomy" id="3110268"/>
    <lineage>
        <taxon>Bacteria</taxon>
        <taxon>Pseudomonadati</taxon>
        <taxon>Pseudomonadota</taxon>
        <taxon>Gammaproteobacteria</taxon>
        <taxon>Natronospirales</taxon>
        <taxon>Natronospiraceae</taxon>
        <taxon>Natronospira</taxon>
    </lineage>
</organism>
<evidence type="ECO:0000256" key="2">
    <source>
        <dbReference type="ARBA" id="ARBA00022679"/>
    </source>
</evidence>
<feature type="binding site" evidence="5">
    <location>
        <position position="61"/>
    </location>
    <ligand>
        <name>S-adenosyl-L-methionine</name>
        <dbReference type="ChEBI" id="CHEBI:59789"/>
    </ligand>
</feature>
<keyword evidence="3 5" id="KW-0831">Ubiquinone biosynthesis</keyword>
<dbReference type="CDD" id="cd02440">
    <property type="entry name" value="AdoMet_MTases"/>
    <property type="match status" value="1"/>
</dbReference>
<dbReference type="Gene3D" id="3.40.50.150">
    <property type="entry name" value="Vaccinia Virus protein VP39"/>
    <property type="match status" value="1"/>
</dbReference>
<evidence type="ECO:0000256" key="4">
    <source>
        <dbReference type="ARBA" id="ARBA00022691"/>
    </source>
</evidence>
<evidence type="ECO:0000256" key="1">
    <source>
        <dbReference type="ARBA" id="ARBA00022603"/>
    </source>
</evidence>
<comment type="caution">
    <text evidence="6">The sequence shown here is derived from an EMBL/GenBank/DDBJ whole genome shotgun (WGS) entry which is preliminary data.</text>
</comment>
<dbReference type="HAMAP" id="MF_00472">
    <property type="entry name" value="UbiG"/>
    <property type="match status" value="1"/>
</dbReference>
<evidence type="ECO:0000256" key="3">
    <source>
        <dbReference type="ARBA" id="ARBA00022688"/>
    </source>
</evidence>
<comment type="function">
    <text evidence="5">O-methyltransferase that catalyzes the 2 O-methylation steps in the ubiquinone biosynthetic pathway.</text>
</comment>
<keyword evidence="7" id="KW-1185">Reference proteome</keyword>
<dbReference type="PANTHER" id="PTHR43464:SF19">
    <property type="entry name" value="UBIQUINONE BIOSYNTHESIS O-METHYLTRANSFERASE, MITOCHONDRIAL"/>
    <property type="match status" value="1"/>
</dbReference>
<dbReference type="RefSeq" id="WP_346052626.1">
    <property type="nucleotide sequence ID" value="NZ_JAYGII010000031.1"/>
</dbReference>
<dbReference type="GO" id="GO:0010420">
    <property type="term" value="F:polyprenyldihydroxybenzoate methyltransferase activity"/>
    <property type="evidence" value="ECO:0007669"/>
    <property type="project" value="InterPro"/>
</dbReference>
<dbReference type="InterPro" id="IPR010233">
    <property type="entry name" value="UbiG_MeTrfase"/>
</dbReference>
<dbReference type="FunFam" id="3.40.50.150:FF:000028">
    <property type="entry name" value="Ubiquinone biosynthesis O-methyltransferase"/>
    <property type="match status" value="1"/>
</dbReference>
<dbReference type="SUPFAM" id="SSF53335">
    <property type="entry name" value="S-adenosyl-L-methionine-dependent methyltransferases"/>
    <property type="match status" value="1"/>
</dbReference>
<feature type="binding site" evidence="5">
    <location>
        <position position="82"/>
    </location>
    <ligand>
        <name>S-adenosyl-L-methionine</name>
        <dbReference type="ChEBI" id="CHEBI:59789"/>
    </ligand>
</feature>
<keyword evidence="4 5" id="KW-0949">S-adenosyl-L-methionine</keyword>
<protein>
    <recommendedName>
        <fullName evidence="5">Ubiquinone biosynthesis O-methyltransferase</fullName>
    </recommendedName>
    <alternativeName>
        <fullName evidence="5">2-polyprenyl-6-hydroxyphenol methylase</fullName>
        <ecNumber evidence="5">2.1.1.222</ecNumber>
    </alternativeName>
    <alternativeName>
        <fullName evidence="5">3-demethylubiquinone 3-O-methyltransferase</fullName>
        <ecNumber evidence="5">2.1.1.64</ecNumber>
    </alternativeName>
</protein>
<keyword evidence="1 5" id="KW-0489">Methyltransferase</keyword>
<dbReference type="Pfam" id="PF13489">
    <property type="entry name" value="Methyltransf_23"/>
    <property type="match status" value="1"/>
</dbReference>
<dbReference type="InterPro" id="IPR029063">
    <property type="entry name" value="SAM-dependent_MTases_sf"/>
</dbReference>
<accession>A0AAP6MMR9</accession>
<dbReference type="GO" id="GO:0061542">
    <property type="term" value="F:3-demethylubiquinol 3-O-methyltransferase activity"/>
    <property type="evidence" value="ECO:0007669"/>
    <property type="project" value="UniProtKB-UniRule"/>
</dbReference>
<keyword evidence="2 5" id="KW-0808">Transferase</keyword>
<dbReference type="EC" id="2.1.1.64" evidence="5"/>
<reference evidence="6 7" key="1">
    <citation type="submission" date="2023-12" db="EMBL/GenBank/DDBJ databases">
        <title>Whole-genome sequencing of halo(alkali)philic microorganisms from hypersaline lakes.</title>
        <authorList>
            <person name="Sorokin D.Y."/>
            <person name="Merkel A.Y."/>
            <person name="Messina E."/>
            <person name="Yakimov M."/>
        </authorList>
    </citation>
    <scope>NUCLEOTIDE SEQUENCE [LARGE SCALE GENOMIC DNA]</scope>
    <source>
        <strain evidence="6 7">AB-CW1</strain>
    </source>
</reference>
<dbReference type="EMBL" id="JAYGII010000031">
    <property type="protein sequence ID" value="MEA5446412.1"/>
    <property type="molecule type" value="Genomic_DNA"/>
</dbReference>
<feature type="binding site" evidence="5">
    <location>
        <position position="126"/>
    </location>
    <ligand>
        <name>S-adenosyl-L-methionine</name>
        <dbReference type="ChEBI" id="CHEBI:59789"/>
    </ligand>
</feature>
<sequence length="238" mass="26449">MTETRRQNVDPAEIGKFEATASRWWDPEGEFRTLHQINPLRVEYIVRRCGGVQGRRVLDVGCGGGLLSEGLAAEGAEVTGIDLGSTALSVADLHLLESGLKVEYLRRSVEEHAEERPGEYDIVTCLEMIEHVPEPASVVAACARLLRPGGQAVFSTINRTPKAWLMAIVGAEYVLNMLPRGTHEYDKLVRPSELRRWATAAGLQHRDSTGLHYNPLLGDYHMGGNVDVNYFMHFEKPE</sequence>
<proteinExistence type="inferred from homology"/>
<evidence type="ECO:0000313" key="6">
    <source>
        <dbReference type="EMBL" id="MEA5446412.1"/>
    </source>
</evidence>
<gene>
    <name evidence="5 6" type="primary">ubiG</name>
    <name evidence="6" type="ORF">VCB98_11335</name>
</gene>
<feature type="binding site" evidence="5">
    <location>
        <position position="41"/>
    </location>
    <ligand>
        <name>S-adenosyl-L-methionine</name>
        <dbReference type="ChEBI" id="CHEBI:59789"/>
    </ligand>
</feature>
<dbReference type="PANTHER" id="PTHR43464">
    <property type="entry name" value="METHYLTRANSFERASE"/>
    <property type="match status" value="1"/>
</dbReference>
<dbReference type="Proteomes" id="UP001302316">
    <property type="component" value="Unassembled WGS sequence"/>
</dbReference>
<name>A0AAP6MMR9_9GAMM</name>